<evidence type="ECO:0000313" key="1">
    <source>
        <dbReference type="EMBL" id="GAG54739.1"/>
    </source>
</evidence>
<name>X0YFH1_9ZZZZ</name>
<reference evidence="1" key="1">
    <citation type="journal article" date="2014" name="Front. Microbiol.">
        <title>High frequency of phylogenetically diverse reductive dehalogenase-homologous genes in deep subseafloor sedimentary metagenomes.</title>
        <authorList>
            <person name="Kawai M."/>
            <person name="Futagami T."/>
            <person name="Toyoda A."/>
            <person name="Takaki Y."/>
            <person name="Nishi S."/>
            <person name="Hori S."/>
            <person name="Arai W."/>
            <person name="Tsubouchi T."/>
            <person name="Morono Y."/>
            <person name="Uchiyama I."/>
            <person name="Ito T."/>
            <person name="Fujiyama A."/>
            <person name="Inagaki F."/>
            <person name="Takami H."/>
        </authorList>
    </citation>
    <scope>NUCLEOTIDE SEQUENCE</scope>
    <source>
        <strain evidence="1">Expedition CK06-06</strain>
    </source>
</reference>
<sequence length="50" mass="5748">MITIQDLKIYMLNSGVLAVSFTEVEMLLKVVLLTATIIYTIQKIYLNEKK</sequence>
<protein>
    <submittedName>
        <fullName evidence="1">Uncharacterized protein</fullName>
    </submittedName>
</protein>
<accession>X0YFH1</accession>
<dbReference type="AlphaFoldDB" id="X0YFH1"/>
<comment type="caution">
    <text evidence="1">The sequence shown here is derived from an EMBL/GenBank/DDBJ whole genome shotgun (WGS) entry which is preliminary data.</text>
</comment>
<dbReference type="EMBL" id="BART01005876">
    <property type="protein sequence ID" value="GAG54739.1"/>
    <property type="molecule type" value="Genomic_DNA"/>
</dbReference>
<organism evidence="1">
    <name type="scientific">marine sediment metagenome</name>
    <dbReference type="NCBI Taxonomy" id="412755"/>
    <lineage>
        <taxon>unclassified sequences</taxon>
        <taxon>metagenomes</taxon>
        <taxon>ecological metagenomes</taxon>
    </lineage>
</organism>
<gene>
    <name evidence="1" type="ORF">S01H4_13328</name>
</gene>
<proteinExistence type="predicted"/>